<keyword evidence="2" id="KW-0805">Transcription regulation</keyword>
<dbReference type="SUPFAM" id="SSF53850">
    <property type="entry name" value="Periplasmic binding protein-like II"/>
    <property type="match status" value="1"/>
</dbReference>
<evidence type="ECO:0000313" key="6">
    <source>
        <dbReference type="EMBL" id="OXE47700.1"/>
    </source>
</evidence>
<dbReference type="Proteomes" id="UP000214610">
    <property type="component" value="Unassembled WGS sequence"/>
</dbReference>
<keyword evidence="3" id="KW-0238">DNA-binding</keyword>
<dbReference type="PROSITE" id="PS50931">
    <property type="entry name" value="HTH_LYSR"/>
    <property type="match status" value="1"/>
</dbReference>
<gene>
    <name evidence="6" type="ORF">ADH67_07930</name>
</gene>
<dbReference type="Pfam" id="PF00126">
    <property type="entry name" value="HTH_1"/>
    <property type="match status" value="1"/>
</dbReference>
<dbReference type="RefSeq" id="WP_066595182.1">
    <property type="nucleotide sequence ID" value="NZ_CAJTBZ010000002.1"/>
</dbReference>
<dbReference type="InterPro" id="IPR005119">
    <property type="entry name" value="LysR_subst-bd"/>
</dbReference>
<keyword evidence="4" id="KW-0804">Transcription</keyword>
<dbReference type="GO" id="GO:0003700">
    <property type="term" value="F:DNA-binding transcription factor activity"/>
    <property type="evidence" value="ECO:0007669"/>
    <property type="project" value="InterPro"/>
</dbReference>
<evidence type="ECO:0000313" key="7">
    <source>
        <dbReference type="Proteomes" id="UP000214610"/>
    </source>
</evidence>
<comment type="similarity">
    <text evidence="1">Belongs to the LysR transcriptional regulatory family.</text>
</comment>
<organism evidence="6 7">
    <name type="scientific">Turicimonas muris</name>
    <dbReference type="NCBI Taxonomy" id="1796652"/>
    <lineage>
        <taxon>Bacteria</taxon>
        <taxon>Pseudomonadati</taxon>
        <taxon>Pseudomonadota</taxon>
        <taxon>Betaproteobacteria</taxon>
        <taxon>Burkholderiales</taxon>
        <taxon>Sutterellaceae</taxon>
        <taxon>Turicimonas</taxon>
    </lineage>
</organism>
<dbReference type="EMBL" id="NHMP01000004">
    <property type="protein sequence ID" value="OXE47700.1"/>
    <property type="molecule type" value="Genomic_DNA"/>
</dbReference>
<comment type="caution">
    <text evidence="6">The sequence shown here is derived from an EMBL/GenBank/DDBJ whole genome shotgun (WGS) entry which is preliminary data.</text>
</comment>
<feature type="domain" description="HTH lysR-type" evidence="5">
    <location>
        <begin position="5"/>
        <end position="62"/>
    </location>
</feature>
<evidence type="ECO:0000256" key="1">
    <source>
        <dbReference type="ARBA" id="ARBA00009437"/>
    </source>
</evidence>
<dbReference type="Pfam" id="PF03466">
    <property type="entry name" value="LysR_substrate"/>
    <property type="match status" value="1"/>
</dbReference>
<dbReference type="InterPro" id="IPR036390">
    <property type="entry name" value="WH_DNA-bd_sf"/>
</dbReference>
<protein>
    <submittedName>
        <fullName evidence="6">LysR family transcriptional regulator</fullName>
    </submittedName>
</protein>
<dbReference type="InterPro" id="IPR000847">
    <property type="entry name" value="LysR_HTH_N"/>
</dbReference>
<dbReference type="InterPro" id="IPR036388">
    <property type="entry name" value="WH-like_DNA-bd_sf"/>
</dbReference>
<accession>A0A227KK31</accession>
<name>A0A227KK31_9BURK</name>
<dbReference type="GO" id="GO:0006351">
    <property type="term" value="P:DNA-templated transcription"/>
    <property type="evidence" value="ECO:0007669"/>
    <property type="project" value="TreeGrafter"/>
</dbReference>
<dbReference type="Gene3D" id="3.40.190.290">
    <property type="match status" value="1"/>
</dbReference>
<evidence type="ECO:0000256" key="2">
    <source>
        <dbReference type="ARBA" id="ARBA00023015"/>
    </source>
</evidence>
<dbReference type="GeneID" id="78362729"/>
<dbReference type="GO" id="GO:0043565">
    <property type="term" value="F:sequence-specific DNA binding"/>
    <property type="evidence" value="ECO:0007669"/>
    <property type="project" value="TreeGrafter"/>
</dbReference>
<reference evidence="7" key="1">
    <citation type="submission" date="2017-05" db="EMBL/GenBank/DDBJ databases">
        <title>Improved OligoMM genomes.</title>
        <authorList>
            <person name="Garzetti D."/>
        </authorList>
    </citation>
    <scope>NUCLEOTIDE SEQUENCE [LARGE SCALE GENOMIC DNA]</scope>
    <source>
        <strain evidence="7">YL45</strain>
    </source>
</reference>
<dbReference type="PANTHER" id="PTHR30537:SF5">
    <property type="entry name" value="HTH-TYPE TRANSCRIPTIONAL ACTIVATOR TTDR-RELATED"/>
    <property type="match status" value="1"/>
</dbReference>
<evidence type="ECO:0000256" key="3">
    <source>
        <dbReference type="ARBA" id="ARBA00023125"/>
    </source>
</evidence>
<dbReference type="InterPro" id="IPR058163">
    <property type="entry name" value="LysR-type_TF_proteobact-type"/>
</dbReference>
<dbReference type="AlphaFoldDB" id="A0A227KK31"/>
<keyword evidence="7" id="KW-1185">Reference proteome</keyword>
<dbReference type="CDD" id="cd08422">
    <property type="entry name" value="PBP2_CrgA_like"/>
    <property type="match status" value="1"/>
</dbReference>
<proteinExistence type="inferred from homology"/>
<dbReference type="SUPFAM" id="SSF46785">
    <property type="entry name" value="Winged helix' DNA-binding domain"/>
    <property type="match status" value="1"/>
</dbReference>
<evidence type="ECO:0000259" key="5">
    <source>
        <dbReference type="PROSITE" id="PS50931"/>
    </source>
</evidence>
<dbReference type="PANTHER" id="PTHR30537">
    <property type="entry name" value="HTH-TYPE TRANSCRIPTIONAL REGULATOR"/>
    <property type="match status" value="1"/>
</dbReference>
<dbReference type="Gene3D" id="1.10.10.10">
    <property type="entry name" value="Winged helix-like DNA-binding domain superfamily/Winged helix DNA-binding domain"/>
    <property type="match status" value="1"/>
</dbReference>
<sequence>MTKLNDLNAWRIFVSLCRTGSFSDTAADFDIDVSTVSRSIGGLEKALGQDLFSRNSRPLQLTQVGERARSHIVPLLQMHNEMISDLQQGSSQLSGKIRLSLAPGFVTRFMMPMLMEFNVMYPDISFEVGGGGAIQDILQYRSDIAVVTYKPKDARIVSFSRGRNVYVPVASPEYIKKYGMPLHPRDLVNHRVLLYSGTVRNPTKVLVKNGVEEEVVCGNIMKVANILAIRKSVLDGMGLAVDLPLIHCAEEIAAGKLIPILPGWVNPPHECFIITSTSHWRVRRHRIFMEWFRDRLKKFFSQKEDIVRPYWEPPRETVTREV</sequence>
<evidence type="ECO:0000256" key="4">
    <source>
        <dbReference type="ARBA" id="ARBA00023163"/>
    </source>
</evidence>